<gene>
    <name evidence="1" type="ORF">M514_23943</name>
</gene>
<accession>A0A085N3A6</accession>
<proteinExistence type="predicted"/>
<organism evidence="1">
    <name type="scientific">Trichuris suis</name>
    <name type="common">pig whipworm</name>
    <dbReference type="NCBI Taxonomy" id="68888"/>
    <lineage>
        <taxon>Eukaryota</taxon>
        <taxon>Metazoa</taxon>
        <taxon>Ecdysozoa</taxon>
        <taxon>Nematoda</taxon>
        <taxon>Enoplea</taxon>
        <taxon>Dorylaimia</taxon>
        <taxon>Trichinellida</taxon>
        <taxon>Trichuridae</taxon>
        <taxon>Trichuris</taxon>
    </lineage>
</organism>
<dbReference type="PANTHER" id="PTHR33064:SF37">
    <property type="entry name" value="RIBONUCLEASE H"/>
    <property type="match status" value="1"/>
</dbReference>
<dbReference type="Proteomes" id="UP000030758">
    <property type="component" value="Unassembled WGS sequence"/>
</dbReference>
<name>A0A085N3A6_9BILA</name>
<evidence type="ECO:0000313" key="1">
    <source>
        <dbReference type="EMBL" id="KFD63952.1"/>
    </source>
</evidence>
<evidence type="ECO:0008006" key="2">
    <source>
        <dbReference type="Google" id="ProtNLM"/>
    </source>
</evidence>
<sequence length="183" mass="20964">MNTDGFFQQCNLFTNHKKAKRSTRALSTYSGFRPFGILTHAGFRPFGISTVGILTYRDFDFRDFDRHRLRYFPRPVSVRGLQRFLGVINFYRRFLPSATEQQAPLHSAIANLNGTLPVPWTPELEHAFEACKACRAQATLLGHPALTHPTRRQFPAANSFLLKKTIRKAVRVAGLFQRTARRI</sequence>
<dbReference type="Gene3D" id="3.30.70.270">
    <property type="match status" value="1"/>
</dbReference>
<reference evidence="1" key="1">
    <citation type="journal article" date="2014" name="Nat. Genet.">
        <title>Genome and transcriptome of the porcine whipworm Trichuris suis.</title>
        <authorList>
            <person name="Jex A.R."/>
            <person name="Nejsum P."/>
            <person name="Schwarz E.M."/>
            <person name="Hu L."/>
            <person name="Young N.D."/>
            <person name="Hall R.S."/>
            <person name="Korhonen P.K."/>
            <person name="Liao S."/>
            <person name="Thamsborg S."/>
            <person name="Xia J."/>
            <person name="Xu P."/>
            <person name="Wang S."/>
            <person name="Scheerlinck J.P."/>
            <person name="Hofmann A."/>
            <person name="Sternberg P.W."/>
            <person name="Wang J."/>
            <person name="Gasser R.B."/>
        </authorList>
    </citation>
    <scope>NUCLEOTIDE SEQUENCE [LARGE SCALE GENOMIC DNA]</scope>
    <source>
        <strain evidence="1">DCEP-RM93F</strain>
    </source>
</reference>
<dbReference type="SUPFAM" id="SSF56672">
    <property type="entry name" value="DNA/RNA polymerases"/>
    <property type="match status" value="1"/>
</dbReference>
<dbReference type="InterPro" id="IPR043502">
    <property type="entry name" value="DNA/RNA_pol_sf"/>
</dbReference>
<dbReference type="InterPro" id="IPR043128">
    <property type="entry name" value="Rev_trsase/Diguanyl_cyclase"/>
</dbReference>
<protein>
    <recommendedName>
        <fullName evidence="2">Reverse transcriptase/retrotransposon-derived protein RNase H-like domain-containing protein</fullName>
    </recommendedName>
</protein>
<dbReference type="PANTHER" id="PTHR33064">
    <property type="entry name" value="POL PROTEIN"/>
    <property type="match status" value="1"/>
</dbReference>
<dbReference type="InterPro" id="IPR051320">
    <property type="entry name" value="Viral_Replic_Matur_Polypro"/>
</dbReference>
<dbReference type="AlphaFoldDB" id="A0A085N3A6"/>
<dbReference type="EMBL" id="KL367564">
    <property type="protein sequence ID" value="KFD63952.1"/>
    <property type="molecule type" value="Genomic_DNA"/>
</dbReference>